<sequence length="144" mass="16096">MTTDTVCGIGAFVKDDLEQTLNRLKGRAQDQKIIILVGSIAQAETFAVWNKKATNWAKKHWPGARSIIVNGVGFRMPDCPKLCEFFLANGAMHVTSANKTKELPLSFEAAKKKFPQVKKYLNYCTPNGKPSSIFVLETKTYLRN</sequence>
<keyword evidence="7" id="KW-0548">Nucleotidyltransferase</keyword>
<evidence type="ECO:0000259" key="12">
    <source>
        <dbReference type="PROSITE" id="PS51163"/>
    </source>
</evidence>
<reference evidence="13" key="1">
    <citation type="submission" date="2022-07" db="EMBL/GenBank/DDBJ databases">
        <title>Complete genome of Mycoplasma equigenitalium type strain T37.</title>
        <authorList>
            <person name="Spergser J."/>
        </authorList>
    </citation>
    <scope>NUCLEOTIDE SEQUENCE</scope>
    <source>
        <strain evidence="13">T37</strain>
    </source>
</reference>
<evidence type="ECO:0000256" key="3">
    <source>
        <dbReference type="ARBA" id="ARBA00012584"/>
    </source>
</evidence>
<comment type="catalytic activity">
    <reaction evidence="11">
        <text>L-threonine + hydrogencarbonate + ATP = L-threonylcarbamoyladenylate + diphosphate + H2O</text>
        <dbReference type="Rhea" id="RHEA:36407"/>
        <dbReference type="ChEBI" id="CHEBI:15377"/>
        <dbReference type="ChEBI" id="CHEBI:17544"/>
        <dbReference type="ChEBI" id="CHEBI:30616"/>
        <dbReference type="ChEBI" id="CHEBI:33019"/>
        <dbReference type="ChEBI" id="CHEBI:57926"/>
        <dbReference type="ChEBI" id="CHEBI:73682"/>
        <dbReference type="EC" id="2.7.7.87"/>
    </reaction>
</comment>
<evidence type="ECO:0000256" key="5">
    <source>
        <dbReference type="ARBA" id="ARBA00022679"/>
    </source>
</evidence>
<dbReference type="Gene3D" id="3.90.870.10">
    <property type="entry name" value="DHBP synthase"/>
    <property type="match status" value="1"/>
</dbReference>
<dbReference type="PROSITE" id="PS51163">
    <property type="entry name" value="YRDC"/>
    <property type="match status" value="1"/>
</dbReference>
<keyword evidence="4" id="KW-0963">Cytoplasm</keyword>
<evidence type="ECO:0000256" key="8">
    <source>
        <dbReference type="ARBA" id="ARBA00022741"/>
    </source>
</evidence>
<keyword evidence="8" id="KW-0547">Nucleotide-binding</keyword>
<dbReference type="EC" id="2.7.7.87" evidence="3"/>
<evidence type="ECO:0000256" key="4">
    <source>
        <dbReference type="ARBA" id="ARBA00022490"/>
    </source>
</evidence>
<evidence type="ECO:0000256" key="7">
    <source>
        <dbReference type="ARBA" id="ARBA00022695"/>
    </source>
</evidence>
<dbReference type="PANTHER" id="PTHR17490">
    <property type="entry name" value="SUA5"/>
    <property type="match status" value="1"/>
</dbReference>
<accession>A0ABY5J1T3</accession>
<gene>
    <name evidence="13" type="ORF">NPA09_01400</name>
</gene>
<feature type="domain" description="YrdC-like" evidence="12">
    <location>
        <begin position="1"/>
        <end position="144"/>
    </location>
</feature>
<dbReference type="RefSeq" id="WP_256541850.1">
    <property type="nucleotide sequence ID" value="NZ_CP101808.1"/>
</dbReference>
<comment type="similarity">
    <text evidence="2">Belongs to the SUA5 family.</text>
</comment>
<name>A0ABY5J1T3_9BACT</name>
<evidence type="ECO:0000256" key="10">
    <source>
        <dbReference type="ARBA" id="ARBA00029774"/>
    </source>
</evidence>
<evidence type="ECO:0000256" key="6">
    <source>
        <dbReference type="ARBA" id="ARBA00022694"/>
    </source>
</evidence>
<dbReference type="InterPro" id="IPR050156">
    <property type="entry name" value="TC-AMP_synthase_SUA5"/>
</dbReference>
<dbReference type="PANTHER" id="PTHR17490:SF16">
    <property type="entry name" value="THREONYLCARBAMOYL-AMP SYNTHASE"/>
    <property type="match status" value="1"/>
</dbReference>
<evidence type="ECO:0000256" key="11">
    <source>
        <dbReference type="ARBA" id="ARBA00048366"/>
    </source>
</evidence>
<keyword evidence="6" id="KW-0819">tRNA processing</keyword>
<evidence type="ECO:0000256" key="9">
    <source>
        <dbReference type="ARBA" id="ARBA00022840"/>
    </source>
</evidence>
<proteinExistence type="inferred from homology"/>
<dbReference type="InterPro" id="IPR006070">
    <property type="entry name" value="Sua5-like_dom"/>
</dbReference>
<dbReference type="EMBL" id="CP101808">
    <property type="protein sequence ID" value="UUD37212.1"/>
    <property type="molecule type" value="Genomic_DNA"/>
</dbReference>
<evidence type="ECO:0000313" key="13">
    <source>
        <dbReference type="EMBL" id="UUD37212.1"/>
    </source>
</evidence>
<keyword evidence="5" id="KW-0808">Transferase</keyword>
<evidence type="ECO:0000256" key="2">
    <source>
        <dbReference type="ARBA" id="ARBA00007663"/>
    </source>
</evidence>
<keyword evidence="14" id="KW-1185">Reference proteome</keyword>
<keyword evidence="9" id="KW-0067">ATP-binding</keyword>
<dbReference type="InterPro" id="IPR017945">
    <property type="entry name" value="DHBP_synth_RibB-like_a/b_dom"/>
</dbReference>
<dbReference type="Proteomes" id="UP001059576">
    <property type="component" value="Chromosome"/>
</dbReference>
<dbReference type="Pfam" id="PF01300">
    <property type="entry name" value="Sua5_yciO_yrdC"/>
    <property type="match status" value="1"/>
</dbReference>
<organism evidence="13 14">
    <name type="scientific">Mycoplasmopsis equigenitalium</name>
    <dbReference type="NCBI Taxonomy" id="114883"/>
    <lineage>
        <taxon>Bacteria</taxon>
        <taxon>Bacillati</taxon>
        <taxon>Mycoplasmatota</taxon>
        <taxon>Mycoplasmoidales</taxon>
        <taxon>Metamycoplasmataceae</taxon>
        <taxon>Mycoplasmopsis</taxon>
    </lineage>
</organism>
<comment type="subcellular location">
    <subcellularLocation>
        <location evidence="1">Cytoplasm</location>
    </subcellularLocation>
</comment>
<dbReference type="SUPFAM" id="SSF55821">
    <property type="entry name" value="YrdC/RibB"/>
    <property type="match status" value="1"/>
</dbReference>
<evidence type="ECO:0000256" key="1">
    <source>
        <dbReference type="ARBA" id="ARBA00004496"/>
    </source>
</evidence>
<protein>
    <recommendedName>
        <fullName evidence="10">L-threonylcarbamoyladenylate synthase</fullName>
        <ecNumber evidence="3">2.7.7.87</ecNumber>
    </recommendedName>
    <alternativeName>
        <fullName evidence="10">L-threonylcarbamoyladenylate synthase</fullName>
    </alternativeName>
</protein>
<evidence type="ECO:0000313" key="14">
    <source>
        <dbReference type="Proteomes" id="UP001059576"/>
    </source>
</evidence>